<dbReference type="EMBL" id="FNED01000007">
    <property type="protein sequence ID" value="SDI74194.1"/>
    <property type="molecule type" value="Genomic_DNA"/>
</dbReference>
<gene>
    <name evidence="8" type="ORF">SAMN04487909_10765</name>
</gene>
<name>A0A1G8N1Y0_ANEMI</name>
<dbReference type="Pfam" id="PF02588">
    <property type="entry name" value="YitT_membrane"/>
    <property type="match status" value="1"/>
</dbReference>
<keyword evidence="5 6" id="KW-0472">Membrane</keyword>
<feature type="transmembrane region" description="Helical" evidence="6">
    <location>
        <begin position="155"/>
        <end position="173"/>
    </location>
</feature>
<feature type="transmembrane region" description="Helical" evidence="6">
    <location>
        <begin position="16"/>
        <end position="35"/>
    </location>
</feature>
<accession>A0A1G8N1Y0</accession>
<feature type="transmembrane region" description="Helical" evidence="6">
    <location>
        <begin position="87"/>
        <end position="105"/>
    </location>
</feature>
<comment type="subcellular location">
    <subcellularLocation>
        <location evidence="1">Cell membrane</location>
        <topology evidence="1">Multi-pass membrane protein</topology>
    </subcellularLocation>
</comment>
<evidence type="ECO:0000313" key="9">
    <source>
        <dbReference type="Proteomes" id="UP000182836"/>
    </source>
</evidence>
<dbReference type="InterPro" id="IPR019264">
    <property type="entry name" value="DUF2179"/>
</dbReference>
<dbReference type="Pfam" id="PF10035">
    <property type="entry name" value="DUF2179"/>
    <property type="match status" value="1"/>
</dbReference>
<evidence type="ECO:0000256" key="1">
    <source>
        <dbReference type="ARBA" id="ARBA00004651"/>
    </source>
</evidence>
<keyword evidence="3 6" id="KW-0812">Transmembrane</keyword>
<dbReference type="GO" id="GO:0005886">
    <property type="term" value="C:plasma membrane"/>
    <property type="evidence" value="ECO:0007669"/>
    <property type="project" value="UniProtKB-SubCell"/>
</dbReference>
<evidence type="ECO:0000256" key="3">
    <source>
        <dbReference type="ARBA" id="ARBA00022692"/>
    </source>
</evidence>
<protein>
    <submittedName>
        <fullName evidence="8">Uncharacterized membrane-anchored protein YitT, contains DUF161 and DUF2179 domains</fullName>
    </submittedName>
</protein>
<feature type="transmembrane region" description="Helical" evidence="6">
    <location>
        <begin position="55"/>
        <end position="78"/>
    </location>
</feature>
<organism evidence="8 9">
    <name type="scientific">Aneurinibacillus migulanus</name>
    <name type="common">Bacillus migulanus</name>
    <dbReference type="NCBI Taxonomy" id="47500"/>
    <lineage>
        <taxon>Bacteria</taxon>
        <taxon>Bacillati</taxon>
        <taxon>Bacillota</taxon>
        <taxon>Bacilli</taxon>
        <taxon>Bacillales</taxon>
        <taxon>Paenibacillaceae</taxon>
        <taxon>Aneurinibacillus group</taxon>
        <taxon>Aneurinibacillus</taxon>
    </lineage>
</organism>
<feature type="domain" description="DUF2179" evidence="7">
    <location>
        <begin position="226"/>
        <end position="280"/>
    </location>
</feature>
<keyword evidence="2" id="KW-1003">Cell membrane</keyword>
<dbReference type="PANTHER" id="PTHR33545">
    <property type="entry name" value="UPF0750 MEMBRANE PROTEIN YITT-RELATED"/>
    <property type="match status" value="1"/>
</dbReference>
<reference evidence="8 9" key="1">
    <citation type="submission" date="2016-10" db="EMBL/GenBank/DDBJ databases">
        <authorList>
            <person name="de Groot N.N."/>
        </authorList>
    </citation>
    <scope>NUCLEOTIDE SEQUENCE [LARGE SCALE GENOMIC DNA]</scope>
    <source>
        <strain evidence="8 9">DSM 2895</strain>
    </source>
</reference>
<evidence type="ECO:0000256" key="2">
    <source>
        <dbReference type="ARBA" id="ARBA00022475"/>
    </source>
</evidence>
<dbReference type="Gene3D" id="3.30.70.120">
    <property type="match status" value="1"/>
</dbReference>
<dbReference type="InterPro" id="IPR003740">
    <property type="entry name" value="YitT"/>
</dbReference>
<sequence>MEGAIEYMVWQRIRPFLFITAGSFLYSIAVNLFFVTNKLAQGGVTGISLLLHYKLGTPVGLLIILINIPVFILGYFVLGRGFLIRSAYGMLAASIFIDLTSAWQVPPLQNVILAPLYGGIIAGAGLGLVFRVGGTSGGGDIIARVLQHKFRRIDLGKFLFGIDFTIIAISALIVGVEKAMLTVVAVYVSARVVDLLLSGFQKQRSVIIISSKPDEITKEIHKRLVRGVTMLHSMGGYSRREGEVLLVVVQLYETDKLRRLVEEIDPRAFILALEAKEVHGEGFSFPSPARSHLGEENR</sequence>
<proteinExistence type="predicted"/>
<dbReference type="AlphaFoldDB" id="A0A1G8N1Y0"/>
<dbReference type="CDD" id="cd16380">
    <property type="entry name" value="YitT_C"/>
    <property type="match status" value="1"/>
</dbReference>
<evidence type="ECO:0000259" key="7">
    <source>
        <dbReference type="Pfam" id="PF10035"/>
    </source>
</evidence>
<dbReference type="InterPro" id="IPR051461">
    <property type="entry name" value="UPF0750_membrane"/>
</dbReference>
<dbReference type="PANTHER" id="PTHR33545:SF5">
    <property type="entry name" value="UPF0750 MEMBRANE PROTEIN YITT"/>
    <property type="match status" value="1"/>
</dbReference>
<dbReference type="OrthoDB" id="1758221at2"/>
<dbReference type="RefSeq" id="WP_052520688.1">
    <property type="nucleotide sequence ID" value="NZ_BJOA01000154.1"/>
</dbReference>
<dbReference type="PIRSF" id="PIRSF006483">
    <property type="entry name" value="Membrane_protein_YitT"/>
    <property type="match status" value="1"/>
</dbReference>
<dbReference type="Proteomes" id="UP000182836">
    <property type="component" value="Unassembled WGS sequence"/>
</dbReference>
<evidence type="ECO:0000256" key="5">
    <source>
        <dbReference type="ARBA" id="ARBA00023136"/>
    </source>
</evidence>
<dbReference type="InterPro" id="IPR015867">
    <property type="entry name" value="N-reg_PII/ATP_PRibTrfase_C"/>
</dbReference>
<dbReference type="GeneID" id="42305984"/>
<keyword evidence="4 6" id="KW-1133">Transmembrane helix</keyword>
<feature type="transmembrane region" description="Helical" evidence="6">
    <location>
        <begin position="111"/>
        <end position="134"/>
    </location>
</feature>
<evidence type="ECO:0000313" key="8">
    <source>
        <dbReference type="EMBL" id="SDI74194.1"/>
    </source>
</evidence>
<evidence type="ECO:0000256" key="6">
    <source>
        <dbReference type="SAM" id="Phobius"/>
    </source>
</evidence>
<evidence type="ECO:0000256" key="4">
    <source>
        <dbReference type="ARBA" id="ARBA00022989"/>
    </source>
</evidence>